<reference evidence="2 4" key="2">
    <citation type="submission" date="2018-10" db="EMBL/GenBank/DDBJ databases">
        <title>Complete genome sequence of Pseudomonas pelagia strain Kongs-67.</title>
        <authorList>
            <person name="Sinha R.K."/>
            <person name="Krishnan K."/>
        </authorList>
    </citation>
    <scope>NUCLEOTIDE SEQUENCE [LARGE SCALE GENOMIC DNA]</scope>
    <source>
        <strain evidence="2 4">Kongs-67</strain>
    </source>
</reference>
<dbReference type="AlphaFoldDB" id="A0AA91TYQ3"/>
<protein>
    <submittedName>
        <fullName evidence="1">Uncharacterized protein</fullName>
    </submittedName>
</protein>
<evidence type="ECO:0000313" key="1">
    <source>
        <dbReference type="EMBL" id="PCC97333.1"/>
    </source>
</evidence>
<name>A0AA91TYQ3_9GAMM</name>
<dbReference type="EMBL" id="NWMT01000266">
    <property type="protein sequence ID" value="PCC97333.1"/>
    <property type="molecule type" value="Genomic_DNA"/>
</dbReference>
<evidence type="ECO:0000313" key="2">
    <source>
        <dbReference type="EMBL" id="QFY58509.1"/>
    </source>
</evidence>
<keyword evidence="4" id="KW-1185">Reference proteome</keyword>
<reference evidence="1 3" key="1">
    <citation type="submission" date="2017-09" db="EMBL/GenBank/DDBJ databases">
        <title>Bacterial and phytoplankton interrelationship in Kongsfjorden, an Arctic fjord.</title>
        <authorList>
            <person name="Sinha R."/>
            <person name="Krishnan K."/>
        </authorList>
    </citation>
    <scope>NUCLEOTIDE SEQUENCE [LARGE SCALE GENOMIC DNA]</scope>
    <source>
        <strain evidence="1 3">58</strain>
    </source>
</reference>
<dbReference type="EMBL" id="CP033116">
    <property type="protein sequence ID" value="QFY58509.1"/>
    <property type="molecule type" value="Genomic_DNA"/>
</dbReference>
<sequence>MLGSQNEAQLSNTDHARGVAEPAITFGTQALADFLKVVGGGVADLNTIAVGLAAIGPDHEKPAGLNVSWSPRDPEVAARKARKAAMHAAMVVTVEALAQYVRTITKLPRFGPLTDKWNSRSPKPSTAERFSELAELLFVPAPSEKGAAGYETRFRTACVALLIHWRNRHVHSDSNAELTYQEKQLIHSRDDHIREAYAGLDVDQLFGDFKQNRPTLKEATTLIAMSIQEVRAMDEAVYACSDAADVQAWLDHYKLTERIDKIRRESKTEKQRASILRMLGTHAPHLKPWYEKYFPETIGIAP</sequence>
<evidence type="ECO:0000313" key="4">
    <source>
        <dbReference type="Proteomes" id="UP000344571"/>
    </source>
</evidence>
<dbReference type="Proteomes" id="UP000344571">
    <property type="component" value="Chromosome"/>
</dbReference>
<evidence type="ECO:0000313" key="3">
    <source>
        <dbReference type="Proteomes" id="UP000243750"/>
    </source>
</evidence>
<organism evidence="1 3">
    <name type="scientific">Halopseudomonas pelagia</name>
    <dbReference type="NCBI Taxonomy" id="553151"/>
    <lineage>
        <taxon>Bacteria</taxon>
        <taxon>Pseudomonadati</taxon>
        <taxon>Pseudomonadota</taxon>
        <taxon>Gammaproteobacteria</taxon>
        <taxon>Pseudomonadales</taxon>
        <taxon>Pseudomonadaceae</taxon>
        <taxon>Halopseudomonas</taxon>
    </lineage>
</organism>
<accession>A0AA91TYQ3</accession>
<gene>
    <name evidence="1" type="ORF">CO192_21430</name>
    <name evidence="2" type="ORF">EAO82_20410</name>
</gene>
<dbReference type="Proteomes" id="UP000243750">
    <property type="component" value="Unassembled WGS sequence"/>
</dbReference>
<proteinExistence type="predicted"/>